<dbReference type="PANTHER" id="PTHR22876">
    <property type="entry name" value="ZGC:101016"/>
    <property type="match status" value="1"/>
</dbReference>
<proteinExistence type="predicted"/>
<feature type="compositionally biased region" description="Low complexity" evidence="1">
    <location>
        <begin position="82"/>
        <end position="97"/>
    </location>
</feature>
<evidence type="ECO:0000313" key="2">
    <source>
        <dbReference type="Ensembl" id="ENSCMMP00000017497.1"/>
    </source>
</evidence>
<feature type="compositionally biased region" description="Basic and acidic residues" evidence="1">
    <location>
        <begin position="169"/>
        <end position="179"/>
    </location>
</feature>
<feature type="compositionally biased region" description="Basic and acidic residues" evidence="1">
    <location>
        <begin position="300"/>
        <end position="309"/>
    </location>
</feature>
<reference evidence="2" key="2">
    <citation type="submission" date="2025-09" db="UniProtKB">
        <authorList>
            <consortium name="Ensembl"/>
        </authorList>
    </citation>
    <scope>IDENTIFICATION</scope>
</reference>
<protein>
    <submittedName>
        <fullName evidence="2">Uncharacterized protein</fullName>
    </submittedName>
</protein>
<dbReference type="Pfam" id="PF10217">
    <property type="entry name" value="DUF2039"/>
    <property type="match status" value="1"/>
</dbReference>
<feature type="compositionally biased region" description="Basic residues" evidence="1">
    <location>
        <begin position="132"/>
        <end position="151"/>
    </location>
</feature>
<feature type="region of interest" description="Disordered" evidence="1">
    <location>
        <begin position="1"/>
        <end position="220"/>
    </location>
</feature>
<sequence>HRRGAGAGRAGGGQHRAPPPAPPRRAPTPLSVPAAGPQPSAPVRRPPTAAGRRRRGGGCRGCRLVPGNGSAAGSTVTTVSGAVPAEAPAPVAARPKGAAPPSPRRAAAPLRGRWAGAGPAAPTANGSAARRAAPRRHRPARAGRAANRRGRAGGTDRRDGQWKGPRVGGGEREGREAGRRSGSGSVAVGMSSQRGNAVRSRPQRHQNTWAFSNRRHDASSRRKKINAKLHDGLCQHCKDILEWRVKFNKYKLLSKPKKCVKCLQKAVKDPYHIICRPCACKLEICAKCGKEEEIVIPIDKGQDRSESKNTENGQESGSEDEPDFDTNFSSTDNEEDADVLEERLKNMNFKRAEV</sequence>
<feature type="compositionally biased region" description="Low complexity" evidence="1">
    <location>
        <begin position="104"/>
        <end position="131"/>
    </location>
</feature>
<reference evidence="2" key="1">
    <citation type="submission" date="2025-08" db="UniProtKB">
        <authorList>
            <consortium name="Ensembl"/>
        </authorList>
    </citation>
    <scope>IDENTIFICATION</scope>
</reference>
<feature type="compositionally biased region" description="Polar residues" evidence="1">
    <location>
        <begin position="71"/>
        <end position="80"/>
    </location>
</feature>
<name>A0A8C3CDU0_CAIMO</name>
<accession>A0A8C3CDU0</accession>
<evidence type="ECO:0000256" key="1">
    <source>
        <dbReference type="SAM" id="MobiDB-lite"/>
    </source>
</evidence>
<dbReference type="Ensembl" id="ENSCMMT00000019243.1">
    <property type="protein sequence ID" value="ENSCMMP00000017497.1"/>
    <property type="gene ID" value="ENSCMMG00000011134.1"/>
</dbReference>
<feature type="region of interest" description="Disordered" evidence="1">
    <location>
        <begin position="299"/>
        <end position="338"/>
    </location>
</feature>
<dbReference type="Proteomes" id="UP000694556">
    <property type="component" value="Unassembled WGS sequence"/>
</dbReference>
<evidence type="ECO:0000313" key="3">
    <source>
        <dbReference type="Proteomes" id="UP000694556"/>
    </source>
</evidence>
<organism evidence="2 3">
    <name type="scientific">Cairina moschata</name>
    <name type="common">Muscovy duck</name>
    <dbReference type="NCBI Taxonomy" id="8855"/>
    <lineage>
        <taxon>Eukaryota</taxon>
        <taxon>Metazoa</taxon>
        <taxon>Chordata</taxon>
        <taxon>Craniata</taxon>
        <taxon>Vertebrata</taxon>
        <taxon>Euteleostomi</taxon>
        <taxon>Archelosauria</taxon>
        <taxon>Archosauria</taxon>
        <taxon>Dinosauria</taxon>
        <taxon>Saurischia</taxon>
        <taxon>Theropoda</taxon>
        <taxon>Coelurosauria</taxon>
        <taxon>Aves</taxon>
        <taxon>Neognathae</taxon>
        <taxon>Galloanserae</taxon>
        <taxon>Anseriformes</taxon>
        <taxon>Anatidae</taxon>
        <taxon>Anatinae</taxon>
        <taxon>Cairina</taxon>
    </lineage>
</organism>
<dbReference type="PANTHER" id="PTHR22876:SF5">
    <property type="entry name" value="CHROMOSOME 9 OPEN READING FRAME 85"/>
    <property type="match status" value="1"/>
</dbReference>
<keyword evidence="3" id="KW-1185">Reference proteome</keyword>
<feature type="compositionally biased region" description="Pro residues" evidence="1">
    <location>
        <begin position="17"/>
        <end position="26"/>
    </location>
</feature>
<feature type="compositionally biased region" description="Low complexity" evidence="1">
    <location>
        <begin position="180"/>
        <end position="189"/>
    </location>
</feature>
<dbReference type="InterPro" id="IPR019351">
    <property type="entry name" value="DUF2039"/>
</dbReference>
<dbReference type="AlphaFoldDB" id="A0A8C3CDU0"/>
<feature type="compositionally biased region" description="Gly residues" evidence="1">
    <location>
        <begin position="1"/>
        <end position="14"/>
    </location>
</feature>